<protein>
    <submittedName>
        <fullName evidence="1">Uncharacterized protein</fullName>
    </submittedName>
</protein>
<reference evidence="1 2" key="1">
    <citation type="submission" date="2021-03" db="EMBL/GenBank/DDBJ databases">
        <title>Actinoplanes flavus sp. nov., a novel actinomycete isolated from Coconut Palm rhizosphere soil.</title>
        <authorList>
            <person name="Luo X."/>
        </authorList>
    </citation>
    <scope>NUCLEOTIDE SEQUENCE [LARGE SCALE GENOMIC DNA]</scope>
    <source>
        <strain evidence="1 2">NEAU-H7</strain>
    </source>
</reference>
<dbReference type="RefSeq" id="WP_208469023.1">
    <property type="nucleotide sequence ID" value="NZ_JAGFNS010000013.1"/>
</dbReference>
<organism evidence="1 2">
    <name type="scientific">Actinoplanes flavus</name>
    <dbReference type="NCBI Taxonomy" id="2820290"/>
    <lineage>
        <taxon>Bacteria</taxon>
        <taxon>Bacillati</taxon>
        <taxon>Actinomycetota</taxon>
        <taxon>Actinomycetes</taxon>
        <taxon>Micromonosporales</taxon>
        <taxon>Micromonosporaceae</taxon>
        <taxon>Actinoplanes</taxon>
    </lineage>
</organism>
<evidence type="ECO:0000313" key="2">
    <source>
        <dbReference type="Proteomes" id="UP000679690"/>
    </source>
</evidence>
<gene>
    <name evidence="1" type="ORF">J5X75_20515</name>
</gene>
<keyword evidence="2" id="KW-1185">Reference proteome</keyword>
<accession>A0ABS3UM81</accession>
<name>A0ABS3UM81_9ACTN</name>
<dbReference type="EMBL" id="JAGFNS010000013">
    <property type="protein sequence ID" value="MBO3739895.1"/>
    <property type="molecule type" value="Genomic_DNA"/>
</dbReference>
<dbReference type="Proteomes" id="UP000679690">
    <property type="component" value="Unassembled WGS sequence"/>
</dbReference>
<comment type="caution">
    <text evidence="1">The sequence shown here is derived from an EMBL/GenBank/DDBJ whole genome shotgun (WGS) entry which is preliminary data.</text>
</comment>
<sequence length="162" mass="17481">MISSTAVVLDRAATQPEIASLRVALSRRDWPACRELIEPAEPMAAAPPGSPHGVLIAEAHIEHIFGGDRDAVGYLSDPAVRAEIYGAAQRSIGHPDFRPGYGWVDALSTFAFLFTLLDDRRSAAAAFTALGDRATAFGWDRVGRDVESQIREARAWAYEGAS</sequence>
<proteinExistence type="predicted"/>
<evidence type="ECO:0000313" key="1">
    <source>
        <dbReference type="EMBL" id="MBO3739895.1"/>
    </source>
</evidence>